<keyword evidence="3" id="KW-0472">Membrane</keyword>
<evidence type="ECO:0000313" key="4">
    <source>
        <dbReference type="EMBL" id="KAF9594073.1"/>
    </source>
</evidence>
<proteinExistence type="predicted"/>
<dbReference type="AlphaFoldDB" id="A0A835HBW9"/>
<protein>
    <submittedName>
        <fullName evidence="4">Uncharacterized protein</fullName>
    </submittedName>
</protein>
<organism evidence="4 5">
    <name type="scientific">Coptis chinensis</name>
    <dbReference type="NCBI Taxonomy" id="261450"/>
    <lineage>
        <taxon>Eukaryota</taxon>
        <taxon>Viridiplantae</taxon>
        <taxon>Streptophyta</taxon>
        <taxon>Embryophyta</taxon>
        <taxon>Tracheophyta</taxon>
        <taxon>Spermatophyta</taxon>
        <taxon>Magnoliopsida</taxon>
        <taxon>Ranunculales</taxon>
        <taxon>Ranunculaceae</taxon>
        <taxon>Coptidoideae</taxon>
        <taxon>Coptis</taxon>
    </lineage>
</organism>
<comment type="caution">
    <text evidence="4">The sequence shown here is derived from an EMBL/GenBank/DDBJ whole genome shotgun (WGS) entry which is preliminary data.</text>
</comment>
<accession>A0A835HBW9</accession>
<name>A0A835HBW9_9MAGN</name>
<dbReference type="PANTHER" id="PTHR20963">
    <property type="entry name" value="MULTIPLE INOSITOL POLYPHOSPHATE PHOSPHATASE-RELATED"/>
    <property type="match status" value="1"/>
</dbReference>
<sequence length="171" mass="19285">MGVPRASASLCVIWDGTVSREGKFRTGIDIELFLKNQEPAVEKLKEPILDEVTSALAKRYPLNITRHETSSLWFLCKQEASLLNTTDRACGLFSPYENTILRDLMKRLDFDLLIFETVVPFSCAFGLFLDGAEFAQIQRDEALELPLKPPHKRNWRGSTVAPFAGNNILVL</sequence>
<dbReference type="PANTHER" id="PTHR20963:SF8">
    <property type="entry name" value="MULTIPLE INOSITOL POLYPHOSPHATE PHOSPHATASE 1"/>
    <property type="match status" value="1"/>
</dbReference>
<dbReference type="GO" id="GO:0003993">
    <property type="term" value="F:acid phosphatase activity"/>
    <property type="evidence" value="ECO:0007669"/>
    <property type="project" value="TreeGrafter"/>
</dbReference>
<keyword evidence="5" id="KW-1185">Reference proteome</keyword>
<dbReference type="OrthoDB" id="1729126at2759"/>
<evidence type="ECO:0000256" key="1">
    <source>
        <dbReference type="ARBA" id="ARBA00004370"/>
    </source>
</evidence>
<evidence type="ECO:0000256" key="2">
    <source>
        <dbReference type="ARBA" id="ARBA00022729"/>
    </source>
</evidence>
<dbReference type="GO" id="GO:0016020">
    <property type="term" value="C:membrane"/>
    <property type="evidence" value="ECO:0007669"/>
    <property type="project" value="UniProtKB-SubCell"/>
</dbReference>
<keyword evidence="2" id="KW-0732">Signal</keyword>
<dbReference type="GO" id="GO:0052745">
    <property type="term" value="F:inositol phosphate phosphatase activity"/>
    <property type="evidence" value="ECO:0007669"/>
    <property type="project" value="TreeGrafter"/>
</dbReference>
<gene>
    <name evidence="4" type="ORF">IFM89_027282</name>
</gene>
<comment type="subcellular location">
    <subcellularLocation>
        <location evidence="1">Membrane</location>
    </subcellularLocation>
</comment>
<dbReference type="Proteomes" id="UP000631114">
    <property type="component" value="Unassembled WGS sequence"/>
</dbReference>
<dbReference type="EMBL" id="JADFTS010000008">
    <property type="protein sequence ID" value="KAF9594073.1"/>
    <property type="molecule type" value="Genomic_DNA"/>
</dbReference>
<reference evidence="4 5" key="1">
    <citation type="submission" date="2020-10" db="EMBL/GenBank/DDBJ databases">
        <title>The Coptis chinensis genome and diversification of protoberbering-type alkaloids.</title>
        <authorList>
            <person name="Wang B."/>
            <person name="Shu S."/>
            <person name="Song C."/>
            <person name="Liu Y."/>
        </authorList>
    </citation>
    <scope>NUCLEOTIDE SEQUENCE [LARGE SCALE GENOMIC DNA]</scope>
    <source>
        <strain evidence="4">HL-2020</strain>
        <tissue evidence="4">Leaf</tissue>
    </source>
</reference>
<evidence type="ECO:0000256" key="3">
    <source>
        <dbReference type="ARBA" id="ARBA00023136"/>
    </source>
</evidence>
<evidence type="ECO:0000313" key="5">
    <source>
        <dbReference type="Proteomes" id="UP000631114"/>
    </source>
</evidence>